<dbReference type="Proteomes" id="UP001597511">
    <property type="component" value="Unassembled WGS sequence"/>
</dbReference>
<proteinExistence type="predicted"/>
<dbReference type="InterPro" id="IPR028098">
    <property type="entry name" value="Glyco_trans_4-like_N"/>
</dbReference>
<keyword evidence="3" id="KW-0808">Transferase</keyword>
<reference evidence="4" key="1">
    <citation type="journal article" date="2019" name="Int. J. Syst. Evol. Microbiol.">
        <title>The Global Catalogue of Microorganisms (GCM) 10K type strain sequencing project: providing services to taxonomists for standard genome sequencing and annotation.</title>
        <authorList>
            <consortium name="The Broad Institute Genomics Platform"/>
            <consortium name="The Broad Institute Genome Sequencing Center for Infectious Disease"/>
            <person name="Wu L."/>
            <person name="Ma J."/>
        </authorList>
    </citation>
    <scope>NUCLEOTIDE SEQUENCE [LARGE SCALE GENOMIC DNA]</scope>
    <source>
        <strain evidence="4">KCTC 23299</strain>
    </source>
</reference>
<evidence type="ECO:0000313" key="4">
    <source>
        <dbReference type="Proteomes" id="UP001597511"/>
    </source>
</evidence>
<comment type="caution">
    <text evidence="3">The sequence shown here is derived from an EMBL/GenBank/DDBJ whole genome shotgun (WGS) entry which is preliminary data.</text>
</comment>
<gene>
    <name evidence="3" type="ORF">ACFS6H_06760</name>
</gene>
<feature type="domain" description="Glycosyltransferase subfamily 4-like N-terminal" evidence="2">
    <location>
        <begin position="28"/>
        <end position="204"/>
    </location>
</feature>
<feature type="domain" description="Glycosyl transferase family 1" evidence="1">
    <location>
        <begin position="220"/>
        <end position="374"/>
    </location>
</feature>
<dbReference type="SUPFAM" id="SSF53756">
    <property type="entry name" value="UDP-Glycosyltransferase/glycogen phosphorylase"/>
    <property type="match status" value="1"/>
</dbReference>
<protein>
    <submittedName>
        <fullName evidence="3">Glycosyltransferase</fullName>
        <ecNumber evidence="3">2.4.-.-</ecNumber>
    </submittedName>
</protein>
<dbReference type="RefSeq" id="WP_386096543.1">
    <property type="nucleotide sequence ID" value="NZ_JBHUOZ010000001.1"/>
</dbReference>
<dbReference type="Pfam" id="PF00534">
    <property type="entry name" value="Glycos_transf_1"/>
    <property type="match status" value="1"/>
</dbReference>
<dbReference type="Gene3D" id="3.40.50.2000">
    <property type="entry name" value="Glycogen Phosphorylase B"/>
    <property type="match status" value="2"/>
</dbReference>
<dbReference type="Pfam" id="PF13439">
    <property type="entry name" value="Glyco_transf_4"/>
    <property type="match status" value="1"/>
</dbReference>
<name>A0ABW6A447_9BACT</name>
<dbReference type="EC" id="2.4.-.-" evidence="3"/>
<accession>A0ABW6A447</accession>
<evidence type="ECO:0000259" key="1">
    <source>
        <dbReference type="Pfam" id="PF00534"/>
    </source>
</evidence>
<sequence>MSVPVLYLSYDGMTDPLGQSQVLPYICGLTQQGYKFTLISFEKKERYATDKAIIEAICQKNNIEWHPLMYTKKPPVLSTINDIRQMRRLTTLLHKKTNFSIVHCRSYIASLVGLRMKERYGTRFIFDMRGLWADERVDGGLWPQSNFLYKTVYRFFKKKEIAFLNNADHTISLTHNAKKEILSWPQLKSSAIPLTVIPCCVDTEHFNPGKISENDILSLKDRLQIKSGQTIIAYYGSIGTWYLLNEMLAYYQQLLQNNADTIFLFVTPDPPESIFKVSRLLGIPDNHLRIVSAKRNEMPGYIAICDYSIFFIKPSYSKRASSPTKQGEIMSMGKPIICNSNMGDTDLIVEEYASGYAIDHFTNSEYNKGIDKMKDHHSFDPEHIRAGALSYFSLAKGVEQYAAIYKGLL</sequence>
<dbReference type="InterPro" id="IPR001296">
    <property type="entry name" value="Glyco_trans_1"/>
</dbReference>
<organism evidence="3 4">
    <name type="scientific">Terrimonas rubra</name>
    <dbReference type="NCBI Taxonomy" id="1035890"/>
    <lineage>
        <taxon>Bacteria</taxon>
        <taxon>Pseudomonadati</taxon>
        <taxon>Bacteroidota</taxon>
        <taxon>Chitinophagia</taxon>
        <taxon>Chitinophagales</taxon>
        <taxon>Chitinophagaceae</taxon>
        <taxon>Terrimonas</taxon>
    </lineage>
</organism>
<evidence type="ECO:0000259" key="2">
    <source>
        <dbReference type="Pfam" id="PF13439"/>
    </source>
</evidence>
<keyword evidence="4" id="KW-1185">Reference proteome</keyword>
<keyword evidence="3" id="KW-0328">Glycosyltransferase</keyword>
<dbReference type="GO" id="GO:0016757">
    <property type="term" value="F:glycosyltransferase activity"/>
    <property type="evidence" value="ECO:0007669"/>
    <property type="project" value="UniProtKB-KW"/>
</dbReference>
<dbReference type="EMBL" id="JBHUOZ010000001">
    <property type="protein sequence ID" value="MFD2919396.1"/>
    <property type="molecule type" value="Genomic_DNA"/>
</dbReference>
<evidence type="ECO:0000313" key="3">
    <source>
        <dbReference type="EMBL" id="MFD2919396.1"/>
    </source>
</evidence>